<gene>
    <name evidence="1" type="ORF">GCM10023149_19100</name>
</gene>
<evidence type="ECO:0000313" key="1">
    <source>
        <dbReference type="EMBL" id="GAA4320050.1"/>
    </source>
</evidence>
<organism evidence="1 2">
    <name type="scientific">Mucilaginibacter gynuensis</name>
    <dbReference type="NCBI Taxonomy" id="1302236"/>
    <lineage>
        <taxon>Bacteria</taxon>
        <taxon>Pseudomonadati</taxon>
        <taxon>Bacteroidota</taxon>
        <taxon>Sphingobacteriia</taxon>
        <taxon>Sphingobacteriales</taxon>
        <taxon>Sphingobacteriaceae</taxon>
        <taxon>Mucilaginibacter</taxon>
    </lineage>
</organism>
<evidence type="ECO:0000313" key="2">
    <source>
        <dbReference type="Proteomes" id="UP001500582"/>
    </source>
</evidence>
<dbReference type="RefSeq" id="WP_345210823.1">
    <property type="nucleotide sequence ID" value="NZ_BAABFT010000004.1"/>
</dbReference>
<keyword evidence="2" id="KW-1185">Reference proteome</keyword>
<sequence>MKTALTPTVLQFLVDEGFQICLSKTSSIFTKKARFCTTLTPAKFDSMPDRSTGLFDNFFAIKAEPVVMAQGLYDTIVLVDMDTTTWQAYETKVLKVKKRKTAAKTARKQYDLVA</sequence>
<accession>A0ABP8GA32</accession>
<evidence type="ECO:0008006" key="3">
    <source>
        <dbReference type="Google" id="ProtNLM"/>
    </source>
</evidence>
<name>A0ABP8GA32_9SPHI</name>
<dbReference type="Proteomes" id="UP001500582">
    <property type="component" value="Unassembled WGS sequence"/>
</dbReference>
<comment type="caution">
    <text evidence="1">The sequence shown here is derived from an EMBL/GenBank/DDBJ whole genome shotgun (WGS) entry which is preliminary data.</text>
</comment>
<dbReference type="EMBL" id="BAABFT010000004">
    <property type="protein sequence ID" value="GAA4320050.1"/>
    <property type="molecule type" value="Genomic_DNA"/>
</dbReference>
<proteinExistence type="predicted"/>
<reference evidence="2" key="1">
    <citation type="journal article" date="2019" name="Int. J. Syst. Evol. Microbiol.">
        <title>The Global Catalogue of Microorganisms (GCM) 10K type strain sequencing project: providing services to taxonomists for standard genome sequencing and annotation.</title>
        <authorList>
            <consortium name="The Broad Institute Genomics Platform"/>
            <consortium name="The Broad Institute Genome Sequencing Center for Infectious Disease"/>
            <person name="Wu L."/>
            <person name="Ma J."/>
        </authorList>
    </citation>
    <scope>NUCLEOTIDE SEQUENCE [LARGE SCALE GENOMIC DNA]</scope>
    <source>
        <strain evidence="2">JCM 17705</strain>
    </source>
</reference>
<protein>
    <recommendedName>
        <fullName evidence="3">DDE family transposase</fullName>
    </recommendedName>
</protein>